<dbReference type="PANTHER" id="PTHR37316">
    <property type="entry name" value="TEICHOIC ACID GLYCEROL-PHOSPHATE PRIMASE"/>
    <property type="match status" value="1"/>
</dbReference>
<keyword evidence="5" id="KW-0777">Teichoic acid biosynthesis</keyword>
<dbReference type="GO" id="GO:0019350">
    <property type="term" value="P:teichoic acid biosynthetic process"/>
    <property type="evidence" value="ECO:0007669"/>
    <property type="project" value="UniProtKB-KW"/>
</dbReference>
<evidence type="ECO:0000256" key="3">
    <source>
        <dbReference type="ARBA" id="ARBA00022475"/>
    </source>
</evidence>
<reference evidence="7" key="1">
    <citation type="submission" date="2022-05" db="EMBL/GenBank/DDBJ databases">
        <title>Comparative genomics of Staphylococcus equorum isolates.</title>
        <authorList>
            <person name="Luelf R.H."/>
        </authorList>
    </citation>
    <scope>NUCLEOTIDE SEQUENCE</scope>
    <source>
        <strain evidence="7">TMW 2.2343</strain>
    </source>
</reference>
<dbReference type="SUPFAM" id="SSF53756">
    <property type="entry name" value="UDP-Glycosyltransferase/glycogen phosphorylase"/>
    <property type="match status" value="1"/>
</dbReference>
<evidence type="ECO:0000313" key="8">
    <source>
        <dbReference type="Proteomes" id="UP001152302"/>
    </source>
</evidence>
<comment type="similarity">
    <text evidence="2">Belongs to the CDP-glycerol glycerophosphotransferase family.</text>
</comment>
<keyword evidence="4" id="KW-0808">Transferase</keyword>
<dbReference type="PANTHER" id="PTHR37316:SF1">
    <property type="entry name" value="TEICHOIC ACID GLYCEROL-PHOSPHATE PRIMASE"/>
    <property type="match status" value="1"/>
</dbReference>
<dbReference type="NCBIfam" id="NF041711">
    <property type="entry name" value="TagprimaseTarB"/>
    <property type="match status" value="1"/>
</dbReference>
<dbReference type="Pfam" id="PF04464">
    <property type="entry name" value="Glyphos_transf"/>
    <property type="match status" value="1"/>
</dbReference>
<evidence type="ECO:0000256" key="4">
    <source>
        <dbReference type="ARBA" id="ARBA00022679"/>
    </source>
</evidence>
<dbReference type="Proteomes" id="UP001152302">
    <property type="component" value="Unassembled WGS sequence"/>
</dbReference>
<name>A0A9X4L9W2_9STAP</name>
<keyword evidence="3" id="KW-1003">Cell membrane</keyword>
<evidence type="ECO:0000256" key="1">
    <source>
        <dbReference type="ARBA" id="ARBA00004202"/>
    </source>
</evidence>
<dbReference type="InterPro" id="IPR043148">
    <property type="entry name" value="TagF_C"/>
</dbReference>
<dbReference type="GO" id="GO:0005886">
    <property type="term" value="C:plasma membrane"/>
    <property type="evidence" value="ECO:0007669"/>
    <property type="project" value="UniProtKB-SubCell"/>
</dbReference>
<protein>
    <submittedName>
        <fullName evidence="7">CDP-glycerol glycerophosphotransferase family protein</fullName>
    </submittedName>
</protein>
<dbReference type="InterPro" id="IPR049698">
    <property type="entry name" value="TarB"/>
</dbReference>
<dbReference type="AlphaFoldDB" id="A0A9X4L9W2"/>
<dbReference type="Gene3D" id="3.40.50.11820">
    <property type="match status" value="1"/>
</dbReference>
<dbReference type="InterPro" id="IPR051612">
    <property type="entry name" value="Teichoic_Acid_Biosynth"/>
</dbReference>
<dbReference type="RefSeq" id="WP_277581086.1">
    <property type="nucleotide sequence ID" value="NZ_JAMBPV010000003.1"/>
</dbReference>
<gene>
    <name evidence="7" type="ORF">M4L21_09480</name>
</gene>
<comment type="subcellular location">
    <subcellularLocation>
        <location evidence="1">Cell membrane</location>
        <topology evidence="1">Peripheral membrane protein</topology>
    </subcellularLocation>
</comment>
<dbReference type="InterPro" id="IPR043149">
    <property type="entry name" value="TagF_N"/>
</dbReference>
<proteinExistence type="inferred from homology"/>
<evidence type="ECO:0000256" key="6">
    <source>
        <dbReference type="ARBA" id="ARBA00023136"/>
    </source>
</evidence>
<dbReference type="Gene3D" id="3.40.50.12580">
    <property type="match status" value="1"/>
</dbReference>
<accession>A0A9X4L9W2</accession>
<comment type="caution">
    <text evidence="7">The sequence shown here is derived from an EMBL/GenBank/DDBJ whole genome shotgun (WGS) entry which is preliminary data.</text>
</comment>
<evidence type="ECO:0000256" key="2">
    <source>
        <dbReference type="ARBA" id="ARBA00010488"/>
    </source>
</evidence>
<keyword evidence="6" id="KW-0472">Membrane</keyword>
<organism evidence="7 8">
    <name type="scientific">Staphylococcus equorum</name>
    <dbReference type="NCBI Taxonomy" id="246432"/>
    <lineage>
        <taxon>Bacteria</taxon>
        <taxon>Bacillati</taxon>
        <taxon>Bacillota</taxon>
        <taxon>Bacilli</taxon>
        <taxon>Bacillales</taxon>
        <taxon>Staphylococcaceae</taxon>
        <taxon>Staphylococcus</taxon>
    </lineage>
</organism>
<dbReference type="GO" id="GO:0047355">
    <property type="term" value="F:CDP-glycerol glycerophosphotransferase activity"/>
    <property type="evidence" value="ECO:0007669"/>
    <property type="project" value="InterPro"/>
</dbReference>
<dbReference type="EMBL" id="JAMBPX010000005">
    <property type="protein sequence ID" value="MDG0859552.1"/>
    <property type="molecule type" value="Genomic_DNA"/>
</dbReference>
<sequence length="363" mass="42417">MRQIIKKLYMFIISLLNLIYSKKKLKNNHIVVMMTFAEDVLPIVEALNRKLYKITVIGKEENRKYMKQFENVTFLPAGNKQVFQHIKALSTAKVIIIDTYYLMFGGFKKKKNQTMIQTWHAAGALKNFGLRDHQVDLSNQSIVNQYQKVYQATDKYLVGGEPMVTCFKDAFEAKDEQFLKTGLPRLMPYTMLNVEKRQQELKEQYSIEGKVAVYVPTYREHKQFNRNIDKVNFETALPGYTLLSKLHPSIASDNQTTINLQSLMIMADVIISDYSSLAIEASILNKPTLFYVYDEKQYEKERGLNSFYYEIPAQYKAYSEEVLVCKLQENSTEWSPLFEAWHEYNAKDSLTQVIHYIEKMVKL</sequence>
<evidence type="ECO:0000256" key="5">
    <source>
        <dbReference type="ARBA" id="ARBA00022944"/>
    </source>
</evidence>
<evidence type="ECO:0000313" key="7">
    <source>
        <dbReference type="EMBL" id="MDG0859552.1"/>
    </source>
</evidence>
<dbReference type="InterPro" id="IPR007554">
    <property type="entry name" value="Glycerophosphate_synth"/>
</dbReference>